<dbReference type="Pfam" id="PF05045">
    <property type="entry name" value="RgpF"/>
    <property type="match status" value="1"/>
</dbReference>
<gene>
    <name evidence="3" type="ORF">OU682_23095</name>
</gene>
<name>A0ABT4JBD7_9RHOB</name>
<proteinExistence type="predicted"/>
<dbReference type="EMBL" id="JAPTYD010000103">
    <property type="protein sequence ID" value="MCZ0964446.1"/>
    <property type="molecule type" value="Genomic_DNA"/>
</dbReference>
<accession>A0ABT4JBD7</accession>
<keyword evidence="1" id="KW-0328">Glycosyltransferase</keyword>
<dbReference type="Proteomes" id="UP001149822">
    <property type="component" value="Unassembled WGS sequence"/>
</dbReference>
<dbReference type="Pfam" id="PF13692">
    <property type="entry name" value="Glyco_trans_1_4"/>
    <property type="match status" value="1"/>
</dbReference>
<evidence type="ECO:0000256" key="1">
    <source>
        <dbReference type="ARBA" id="ARBA00022676"/>
    </source>
</evidence>
<feature type="non-terminal residue" evidence="3">
    <location>
        <position position="1"/>
    </location>
</feature>
<comment type="caution">
    <text evidence="3">The sequence shown here is derived from an EMBL/GenBank/DDBJ whole genome shotgun (WGS) entry which is preliminary data.</text>
</comment>
<sequence>PPDRSQFHMPGARCQGIPTTFATRPFDPHHYREHNHDLKGDHEALADHYLRHGCDEGRHANFYAYLKSQAPHVDKALAQLVIEPDLQRRILEGQEDAAELACEIIRLGAPWDSRISDFSADAYLDWYPDIGRARMDPLYHYLRFGWAEGWRRTLGDLRKGLHQGGQVFRPELPTVLICVHEMSRTGAPIVGRDLVREASETHNVIVASLREGELLDQFLPHCCQALITPMPLREMPYLMGETVQHIDFAILNSVECAPFVHLLVAREIPFTAYLHEYADYTFPAWKMAIMAAFSDLLVFSSDHVRDSWNGRLADIQFDTGRDSIILPQRPLHIGNVTGQRLRDARARLGRAIGRDLSQARVVCGAGHLQWRKGSDIFLTASQICRDRDPDCVFVWIGDGRSAEEPSFGLWFEYQLNQSGANQPGSNMFVLPAGPLYMDVLAASDTMFVSSRLDPLPNVVFDALAQGCSVVCFDGGTGFIDDIYRSSDRIRAVEYANPVAAVDALLGMPRKLGTDEQVSRPAPVALFARIAESLRNRLSAQRNFVLGESAIDVSILFGPSEEERPFRRREREKLQTYGRRMLWRDVEEAAEALAASPNWTHRRCRLEPYSEAPASTVTTPDFAIHIHAFYTDELEDDLRDRAAYSRAKRIVVTTDTQKKADEIQRLMANHGLSAELVLAPNRGRDILPFLELFGSGGIAGDDEIWCHVHQKKSLTSASGGDIWRRFLLRILLGDSEHLSAAMTRIADGETGLVAPFDPHFVSWAGSRRLLPQIEDRLSGPLPADPLVFPVGNMFWTKASVARRMLNLFGEDYLWPNEPIANDGTEFHLIERLWPAVATECGLDSVFLHKLDERRV</sequence>
<evidence type="ECO:0008006" key="5">
    <source>
        <dbReference type="Google" id="ProtNLM"/>
    </source>
</evidence>
<dbReference type="CDD" id="cd01635">
    <property type="entry name" value="Glycosyltransferase_GTB-type"/>
    <property type="match status" value="1"/>
</dbReference>
<dbReference type="RefSeq" id="WP_268944537.1">
    <property type="nucleotide sequence ID" value="NZ_JAPTYD010000103.1"/>
</dbReference>
<evidence type="ECO:0000256" key="2">
    <source>
        <dbReference type="ARBA" id="ARBA00022679"/>
    </source>
</evidence>
<evidence type="ECO:0000313" key="3">
    <source>
        <dbReference type="EMBL" id="MCZ0964446.1"/>
    </source>
</evidence>
<dbReference type="InterPro" id="IPR007739">
    <property type="entry name" value="RgpF"/>
</dbReference>
<dbReference type="SUPFAM" id="SSF53756">
    <property type="entry name" value="UDP-Glycosyltransferase/glycogen phosphorylase"/>
    <property type="match status" value="1"/>
</dbReference>
<protein>
    <recommendedName>
        <fullName evidence="5">Rhamnan synthesis protein F</fullName>
    </recommendedName>
</protein>
<evidence type="ECO:0000313" key="4">
    <source>
        <dbReference type="Proteomes" id="UP001149822"/>
    </source>
</evidence>
<reference evidence="3" key="1">
    <citation type="submission" date="2022-12" db="EMBL/GenBank/DDBJ databases">
        <title>Paracoccus sp. EF6 isolated from a lake water.</title>
        <authorList>
            <person name="Liu H."/>
        </authorList>
    </citation>
    <scope>NUCLEOTIDE SEQUENCE</scope>
    <source>
        <strain evidence="3">EF6</strain>
    </source>
</reference>
<keyword evidence="2" id="KW-0808">Transferase</keyword>
<dbReference type="PANTHER" id="PTHR12526:SF629">
    <property type="entry name" value="TEICHURONIC ACID BIOSYNTHESIS GLYCOSYLTRANSFERASE TUAH-RELATED"/>
    <property type="match status" value="1"/>
</dbReference>
<dbReference type="PANTHER" id="PTHR12526">
    <property type="entry name" value="GLYCOSYLTRANSFERASE"/>
    <property type="match status" value="1"/>
</dbReference>
<organism evidence="3 4">
    <name type="scientific">Paracoccus benzoatiresistens</name>
    <dbReference type="NCBI Taxonomy" id="2997341"/>
    <lineage>
        <taxon>Bacteria</taxon>
        <taxon>Pseudomonadati</taxon>
        <taxon>Pseudomonadota</taxon>
        <taxon>Alphaproteobacteria</taxon>
        <taxon>Rhodobacterales</taxon>
        <taxon>Paracoccaceae</taxon>
        <taxon>Paracoccus</taxon>
    </lineage>
</organism>
<keyword evidence="4" id="KW-1185">Reference proteome</keyword>
<dbReference type="Gene3D" id="3.40.50.2000">
    <property type="entry name" value="Glycogen Phosphorylase B"/>
    <property type="match status" value="1"/>
</dbReference>